<reference evidence="4 5" key="1">
    <citation type="submission" date="2015-01" db="EMBL/GenBank/DDBJ databases">
        <title>Evolution of Trichinella species and genotypes.</title>
        <authorList>
            <person name="Korhonen P.K."/>
            <person name="Edoardo P."/>
            <person name="Giuseppe L.R."/>
            <person name="Gasser R.B."/>
        </authorList>
    </citation>
    <scope>NUCLEOTIDE SEQUENCE [LARGE SCALE GENOMIC DNA]</scope>
    <source>
        <strain evidence="2">ISS141</strain>
        <strain evidence="3">ISS470</strain>
    </source>
</reference>
<feature type="non-terminal residue" evidence="2">
    <location>
        <position position="1"/>
    </location>
</feature>
<evidence type="ECO:0000256" key="1">
    <source>
        <dbReference type="SAM" id="Phobius"/>
    </source>
</evidence>
<accession>A0A0V0XS54</accession>
<dbReference type="EMBL" id="JYDT01000155">
    <property type="protein sequence ID" value="KRY82982.1"/>
    <property type="molecule type" value="Genomic_DNA"/>
</dbReference>
<name>A0A0V0XS54_TRIPS</name>
<keyword evidence="1" id="KW-1133">Transmembrane helix</keyword>
<keyword evidence="1" id="KW-0812">Transmembrane</keyword>
<evidence type="ECO:0000313" key="5">
    <source>
        <dbReference type="Proteomes" id="UP000054995"/>
    </source>
</evidence>
<evidence type="ECO:0000313" key="2">
    <source>
        <dbReference type="EMBL" id="KRX90789.1"/>
    </source>
</evidence>
<feature type="transmembrane region" description="Helical" evidence="1">
    <location>
        <begin position="99"/>
        <end position="127"/>
    </location>
</feature>
<proteinExistence type="predicted"/>
<dbReference type="EMBL" id="JYDU01000156">
    <property type="protein sequence ID" value="KRX90790.1"/>
    <property type="molecule type" value="Genomic_DNA"/>
</dbReference>
<comment type="caution">
    <text evidence="2">The sequence shown here is derived from an EMBL/GenBank/DDBJ whole genome shotgun (WGS) entry which is preliminary data.</text>
</comment>
<gene>
    <name evidence="3" type="ORF">T4D_16771</name>
    <name evidence="2" type="ORF">T4E_2109</name>
</gene>
<evidence type="ECO:0000313" key="3">
    <source>
        <dbReference type="EMBL" id="KRY82982.1"/>
    </source>
</evidence>
<evidence type="ECO:0000313" key="4">
    <source>
        <dbReference type="Proteomes" id="UP000054815"/>
    </source>
</evidence>
<dbReference type="Proteomes" id="UP000054815">
    <property type="component" value="Unassembled WGS sequence"/>
</dbReference>
<keyword evidence="1" id="KW-0472">Membrane</keyword>
<dbReference type="OrthoDB" id="5917776at2759"/>
<dbReference type="AlphaFoldDB" id="A0A0V0XS54"/>
<dbReference type="EMBL" id="JYDU01000156">
    <property type="protein sequence ID" value="KRX90789.1"/>
    <property type="molecule type" value="Genomic_DNA"/>
</dbReference>
<protein>
    <submittedName>
        <fullName evidence="2">Uncharacterized protein</fullName>
    </submittedName>
</protein>
<dbReference type="Proteomes" id="UP000054995">
    <property type="component" value="Unassembled WGS sequence"/>
</dbReference>
<keyword evidence="5" id="KW-1185">Reference proteome</keyword>
<organism evidence="2 4">
    <name type="scientific">Trichinella pseudospiralis</name>
    <name type="common">Parasitic roundworm</name>
    <dbReference type="NCBI Taxonomy" id="6337"/>
    <lineage>
        <taxon>Eukaryota</taxon>
        <taxon>Metazoa</taxon>
        <taxon>Ecdysozoa</taxon>
        <taxon>Nematoda</taxon>
        <taxon>Enoplea</taxon>
        <taxon>Dorylaimia</taxon>
        <taxon>Trichinellida</taxon>
        <taxon>Trichinellidae</taxon>
        <taxon>Trichinella</taxon>
    </lineage>
</organism>
<sequence>LYILFYCKKMSTSEYERREAVRRKILADAEQRMARVLGKTVKKSEDASVTKQPTVSGSPANDDFFGGSGGYPFPNPRFQVNLNDKETAANFGFEPQRDVILFFIGILIRYFVIVFRSAQVIILWLVFDFVWQQFYRIRRQQYPEHSFIVDCCLSFGMPLERTIFVGHFLELLHYIGRDTTLMLAGFITAHVMLLTTVD</sequence>